<comment type="caution">
    <text evidence="11">The sequence shown here is derived from an EMBL/GenBank/DDBJ whole genome shotgun (WGS) entry which is preliminary data.</text>
</comment>
<reference evidence="11 12" key="1">
    <citation type="submission" date="2022-06" db="EMBL/GenBank/DDBJ databases">
        <title>Sequencing the genomes of 1000 actinobacteria strains.</title>
        <authorList>
            <person name="Klenk H.-P."/>
        </authorList>
    </citation>
    <scope>NUCLEOTIDE SEQUENCE [LARGE SCALE GENOMIC DNA]</scope>
    <source>
        <strain evidence="11 12">DSM 41656</strain>
    </source>
</reference>
<dbReference type="PANTHER" id="PTHR11079">
    <property type="entry name" value="CYTOSINE DEAMINASE FAMILY MEMBER"/>
    <property type="match status" value="1"/>
</dbReference>
<feature type="region of interest" description="Disordered" evidence="9">
    <location>
        <begin position="1"/>
        <end position="26"/>
    </location>
</feature>
<feature type="binding site" evidence="8">
    <location>
        <position position="113"/>
    </location>
    <ligand>
        <name>Zn(2+)</name>
        <dbReference type="ChEBI" id="CHEBI:29105"/>
        <note>catalytic</note>
    </ligand>
</feature>
<dbReference type="Pfam" id="PF00383">
    <property type="entry name" value="dCMP_cyt_deam_1"/>
    <property type="match status" value="1"/>
</dbReference>
<dbReference type="NCBIfam" id="NF008113">
    <property type="entry name" value="PRK10860.1"/>
    <property type="match status" value="1"/>
</dbReference>
<evidence type="ECO:0000256" key="8">
    <source>
        <dbReference type="HAMAP-Rule" id="MF_00972"/>
    </source>
</evidence>
<evidence type="ECO:0000256" key="2">
    <source>
        <dbReference type="ARBA" id="ARBA00011738"/>
    </source>
</evidence>
<keyword evidence="5 8" id="KW-0378">Hydrolase</keyword>
<protein>
    <recommendedName>
        <fullName evidence="8">tRNA-specific adenosine deaminase</fullName>
        <ecNumber evidence="8">3.5.4.33</ecNumber>
    </recommendedName>
</protein>
<accession>A0ABT1J6D2</accession>
<comment type="function">
    <text evidence="8">Catalyzes the deamination of adenosine to inosine at the wobble position 34 of tRNA(Arg2).</text>
</comment>
<evidence type="ECO:0000313" key="11">
    <source>
        <dbReference type="EMBL" id="MCP2312995.1"/>
    </source>
</evidence>
<keyword evidence="12" id="KW-1185">Reference proteome</keyword>
<evidence type="ECO:0000256" key="1">
    <source>
        <dbReference type="ARBA" id="ARBA00010669"/>
    </source>
</evidence>
<dbReference type="InterPro" id="IPR002125">
    <property type="entry name" value="CMP_dCMP_dom"/>
</dbReference>
<dbReference type="InterPro" id="IPR016192">
    <property type="entry name" value="APOBEC/CMP_deaminase_Zn-bd"/>
</dbReference>
<feature type="active site" description="Proton donor" evidence="8">
    <location>
        <position position="85"/>
    </location>
</feature>
<dbReference type="RefSeq" id="WP_380231652.1">
    <property type="nucleotide sequence ID" value="NZ_BAAAUB010000052.1"/>
</dbReference>
<comment type="catalytic activity">
    <reaction evidence="7 8">
        <text>adenosine(34) in tRNA + H2O + H(+) = inosine(34) in tRNA + NH4(+)</text>
        <dbReference type="Rhea" id="RHEA:43168"/>
        <dbReference type="Rhea" id="RHEA-COMP:10373"/>
        <dbReference type="Rhea" id="RHEA-COMP:10374"/>
        <dbReference type="ChEBI" id="CHEBI:15377"/>
        <dbReference type="ChEBI" id="CHEBI:15378"/>
        <dbReference type="ChEBI" id="CHEBI:28938"/>
        <dbReference type="ChEBI" id="CHEBI:74411"/>
        <dbReference type="ChEBI" id="CHEBI:82852"/>
        <dbReference type="EC" id="3.5.4.33"/>
    </reaction>
</comment>
<dbReference type="PROSITE" id="PS00903">
    <property type="entry name" value="CYT_DCMP_DEAMINASES_1"/>
    <property type="match status" value="1"/>
</dbReference>
<name>A0ABT1J6D2_9ACTN</name>
<dbReference type="EC" id="3.5.4.33" evidence="8"/>
<feature type="domain" description="CMP/dCMP-type deaminase" evidence="10">
    <location>
        <begin position="31"/>
        <end position="143"/>
    </location>
</feature>
<keyword evidence="3 8" id="KW-0819">tRNA processing</keyword>
<feature type="binding site" evidence="8">
    <location>
        <position position="83"/>
    </location>
    <ligand>
        <name>Zn(2+)</name>
        <dbReference type="ChEBI" id="CHEBI:29105"/>
        <note>catalytic</note>
    </ligand>
</feature>
<dbReference type="CDD" id="cd01285">
    <property type="entry name" value="nucleoside_deaminase"/>
    <property type="match status" value="1"/>
</dbReference>
<evidence type="ECO:0000313" key="12">
    <source>
        <dbReference type="Proteomes" id="UP001206483"/>
    </source>
</evidence>
<evidence type="ECO:0000256" key="3">
    <source>
        <dbReference type="ARBA" id="ARBA00022694"/>
    </source>
</evidence>
<comment type="similarity">
    <text evidence="1">Belongs to the cytidine and deoxycytidylate deaminase family. ADAT2 subfamily.</text>
</comment>
<proteinExistence type="inferred from homology"/>
<evidence type="ECO:0000256" key="5">
    <source>
        <dbReference type="ARBA" id="ARBA00022801"/>
    </source>
</evidence>
<dbReference type="PANTHER" id="PTHR11079:SF202">
    <property type="entry name" value="TRNA-SPECIFIC ADENOSINE DEAMINASE"/>
    <property type="match status" value="1"/>
</dbReference>
<keyword evidence="6 8" id="KW-0862">Zinc</keyword>
<dbReference type="Proteomes" id="UP001206483">
    <property type="component" value="Unassembled WGS sequence"/>
</dbReference>
<organism evidence="11 12">
    <name type="scientific">Kitasatospora paracochleata</name>
    <dbReference type="NCBI Taxonomy" id="58354"/>
    <lineage>
        <taxon>Bacteria</taxon>
        <taxon>Bacillati</taxon>
        <taxon>Actinomycetota</taxon>
        <taxon>Actinomycetes</taxon>
        <taxon>Kitasatosporales</taxon>
        <taxon>Streptomycetaceae</taxon>
        <taxon>Kitasatospora</taxon>
    </lineage>
</organism>
<evidence type="ECO:0000256" key="9">
    <source>
        <dbReference type="SAM" id="MobiDB-lite"/>
    </source>
</evidence>
<evidence type="ECO:0000259" key="10">
    <source>
        <dbReference type="PROSITE" id="PS51747"/>
    </source>
</evidence>
<sequence length="179" mass="18968">MQSAHSPALDALDTSRIRPLPAPLRPDPVRDPWTDLMRLAMAEAALATATGDVPVGALVLGPDGTVIGRGHNEREAVGDPTAHAEVVALRQAALAVGEWRLSGCTLVVTLEPCTMCAGALVLSRIDRVVYGALDEKAGAAGSLFDVMRDRRLNHRPEVVPGVLADECSAQLLAFFDTQR</sequence>
<gene>
    <name evidence="8" type="primary">tadA</name>
    <name evidence="11" type="ORF">FHR36_006176</name>
</gene>
<dbReference type="HAMAP" id="MF_00972">
    <property type="entry name" value="tRNA_aden_deaminase"/>
    <property type="match status" value="1"/>
</dbReference>
<dbReference type="InterPro" id="IPR028883">
    <property type="entry name" value="tRNA_aden_deaminase"/>
</dbReference>
<dbReference type="InterPro" id="IPR016193">
    <property type="entry name" value="Cytidine_deaminase-like"/>
</dbReference>
<comment type="subunit">
    <text evidence="2 8">Homodimer.</text>
</comment>
<dbReference type="EMBL" id="JAMZDX010000006">
    <property type="protein sequence ID" value="MCP2312995.1"/>
    <property type="molecule type" value="Genomic_DNA"/>
</dbReference>
<dbReference type="PROSITE" id="PS51747">
    <property type="entry name" value="CYT_DCMP_DEAMINASES_2"/>
    <property type="match status" value="1"/>
</dbReference>
<feature type="binding site" evidence="8">
    <location>
        <position position="116"/>
    </location>
    <ligand>
        <name>Zn(2+)</name>
        <dbReference type="ChEBI" id="CHEBI:29105"/>
        <note>catalytic</note>
    </ligand>
</feature>
<comment type="cofactor">
    <cofactor evidence="8">
        <name>Zn(2+)</name>
        <dbReference type="ChEBI" id="CHEBI:29105"/>
    </cofactor>
    <text evidence="8">Binds 1 zinc ion per subunit.</text>
</comment>
<evidence type="ECO:0000256" key="6">
    <source>
        <dbReference type="ARBA" id="ARBA00022833"/>
    </source>
</evidence>
<evidence type="ECO:0000256" key="4">
    <source>
        <dbReference type="ARBA" id="ARBA00022723"/>
    </source>
</evidence>
<dbReference type="GO" id="GO:0052717">
    <property type="term" value="F:tRNA-specific adenosine-34 deaminase activity"/>
    <property type="evidence" value="ECO:0007669"/>
    <property type="project" value="UniProtKB-EC"/>
</dbReference>
<dbReference type="Gene3D" id="3.40.140.10">
    <property type="entry name" value="Cytidine Deaminase, domain 2"/>
    <property type="match status" value="1"/>
</dbReference>
<keyword evidence="4 8" id="KW-0479">Metal-binding</keyword>
<evidence type="ECO:0000256" key="7">
    <source>
        <dbReference type="ARBA" id="ARBA00048045"/>
    </source>
</evidence>
<dbReference type="SUPFAM" id="SSF53927">
    <property type="entry name" value="Cytidine deaminase-like"/>
    <property type="match status" value="1"/>
</dbReference>